<dbReference type="PANTHER" id="PTHR31595:SF57">
    <property type="entry name" value="OS04G0481900 PROTEIN"/>
    <property type="match status" value="1"/>
</dbReference>
<feature type="transmembrane region" description="Helical" evidence="8">
    <location>
        <begin position="361"/>
        <end position="379"/>
    </location>
</feature>
<proteinExistence type="inferred from homology"/>
<comment type="similarity">
    <text evidence="3">Belongs to the wax synthase family.</text>
</comment>
<comment type="pathway">
    <text evidence="2">Secondary metabolite biosynthesis.</text>
</comment>
<protein>
    <recommendedName>
        <fullName evidence="9">Wax synthase domain-containing protein</fullName>
    </recommendedName>
</protein>
<feature type="transmembrane region" description="Helical" evidence="8">
    <location>
        <begin position="58"/>
        <end position="77"/>
    </location>
</feature>
<evidence type="ECO:0000313" key="11">
    <source>
        <dbReference type="Proteomes" id="UP001203297"/>
    </source>
</evidence>
<evidence type="ECO:0000313" key="10">
    <source>
        <dbReference type="EMBL" id="KAI0295314.1"/>
    </source>
</evidence>
<feature type="transmembrane region" description="Helical" evidence="8">
    <location>
        <begin position="89"/>
        <end position="107"/>
    </location>
</feature>
<keyword evidence="5 8" id="KW-0812">Transmembrane</keyword>
<dbReference type="GO" id="GO:0006629">
    <property type="term" value="P:lipid metabolic process"/>
    <property type="evidence" value="ECO:0007669"/>
    <property type="project" value="InterPro"/>
</dbReference>
<dbReference type="AlphaFoldDB" id="A0AAD4QL02"/>
<gene>
    <name evidence="10" type="ORF">B0F90DRAFT_1638220</name>
</gene>
<evidence type="ECO:0000259" key="9">
    <source>
        <dbReference type="Pfam" id="PF13813"/>
    </source>
</evidence>
<sequence>MLSDLPSVFLLFPNPPDPSLRQPFAPAATLPLVLSHYVLAVLAILPNTFIFKLSLLPIILWQAWCCAVKLDFSMWLAQQVGVRNADRLSFWNLAFVVGMLSIALKSLEWTFIKKPLRRYEIPKGQGSIPTERRLSISNVLLDALDLFCNQRGIGWSWSSNPFPRECVPPPSITTVLAKTFFKVVVFDTSQYLVQYNRPTIAKPGGDSLFDPSLDPLSRTIWAAFATICVGLSGYAMIDSMYHIATLVGRIFLRQSASQWPPLFHRPWMSTSIHEFWSVRWHQLLRQLFIIFGARPGGTLLGRYSAFMGAFTVSAVIHHIGLWSLGRGTEFSTTGGFFLLMGVGIVIEGVFSKVTGLRVKGFYGWVWTMLWTLLWGSFMLDGWARHGMFANEFLPNWLRPGKVIVHTALHLYKHGKFSWDLMSLNSAD</sequence>
<dbReference type="GO" id="GO:0008374">
    <property type="term" value="F:O-acyltransferase activity"/>
    <property type="evidence" value="ECO:0007669"/>
    <property type="project" value="InterPro"/>
</dbReference>
<evidence type="ECO:0000256" key="2">
    <source>
        <dbReference type="ARBA" id="ARBA00005179"/>
    </source>
</evidence>
<evidence type="ECO:0000256" key="8">
    <source>
        <dbReference type="SAM" id="Phobius"/>
    </source>
</evidence>
<reference evidence="10" key="1">
    <citation type="journal article" date="2022" name="New Phytol.">
        <title>Evolutionary transition to the ectomycorrhizal habit in the genomes of a hyperdiverse lineage of mushroom-forming fungi.</title>
        <authorList>
            <person name="Looney B."/>
            <person name="Miyauchi S."/>
            <person name="Morin E."/>
            <person name="Drula E."/>
            <person name="Courty P.E."/>
            <person name="Kohler A."/>
            <person name="Kuo A."/>
            <person name="LaButti K."/>
            <person name="Pangilinan J."/>
            <person name="Lipzen A."/>
            <person name="Riley R."/>
            <person name="Andreopoulos W."/>
            <person name="He G."/>
            <person name="Johnson J."/>
            <person name="Nolan M."/>
            <person name="Tritt A."/>
            <person name="Barry K.W."/>
            <person name="Grigoriev I.V."/>
            <person name="Nagy L.G."/>
            <person name="Hibbett D."/>
            <person name="Henrissat B."/>
            <person name="Matheny P.B."/>
            <person name="Labbe J."/>
            <person name="Martin F.M."/>
        </authorList>
    </citation>
    <scope>NUCLEOTIDE SEQUENCE</scope>
    <source>
        <strain evidence="10">BPL690</strain>
    </source>
</reference>
<keyword evidence="11" id="KW-1185">Reference proteome</keyword>
<evidence type="ECO:0000256" key="6">
    <source>
        <dbReference type="ARBA" id="ARBA00022989"/>
    </source>
</evidence>
<evidence type="ECO:0000256" key="3">
    <source>
        <dbReference type="ARBA" id="ARBA00007282"/>
    </source>
</evidence>
<name>A0AAD4QL02_9AGAM</name>
<keyword evidence="4" id="KW-0808">Transferase</keyword>
<dbReference type="Pfam" id="PF13813">
    <property type="entry name" value="MBOAT_2"/>
    <property type="match status" value="1"/>
</dbReference>
<accession>A0AAD4QL02</accession>
<dbReference type="InterPro" id="IPR032805">
    <property type="entry name" value="Wax_synthase_dom"/>
</dbReference>
<feature type="transmembrane region" description="Helical" evidence="8">
    <location>
        <begin position="303"/>
        <end position="324"/>
    </location>
</feature>
<dbReference type="GO" id="GO:0016020">
    <property type="term" value="C:membrane"/>
    <property type="evidence" value="ECO:0007669"/>
    <property type="project" value="UniProtKB-SubCell"/>
</dbReference>
<feature type="transmembrane region" description="Helical" evidence="8">
    <location>
        <begin position="336"/>
        <end position="355"/>
    </location>
</feature>
<evidence type="ECO:0000256" key="5">
    <source>
        <dbReference type="ARBA" id="ARBA00022692"/>
    </source>
</evidence>
<keyword evidence="6 8" id="KW-1133">Transmembrane helix</keyword>
<dbReference type="Proteomes" id="UP001203297">
    <property type="component" value="Unassembled WGS sequence"/>
</dbReference>
<feature type="domain" description="Wax synthase" evidence="9">
    <location>
        <begin position="259"/>
        <end position="339"/>
    </location>
</feature>
<dbReference type="InterPro" id="IPR044851">
    <property type="entry name" value="Wax_synthase"/>
</dbReference>
<dbReference type="PANTHER" id="PTHR31595">
    <property type="entry name" value="LONG-CHAIN-ALCOHOL O-FATTY-ACYLTRANSFERASE 3-RELATED"/>
    <property type="match status" value="1"/>
</dbReference>
<organism evidence="10 11">
    <name type="scientific">Multifurca ochricompacta</name>
    <dbReference type="NCBI Taxonomy" id="376703"/>
    <lineage>
        <taxon>Eukaryota</taxon>
        <taxon>Fungi</taxon>
        <taxon>Dikarya</taxon>
        <taxon>Basidiomycota</taxon>
        <taxon>Agaricomycotina</taxon>
        <taxon>Agaricomycetes</taxon>
        <taxon>Russulales</taxon>
        <taxon>Russulaceae</taxon>
        <taxon>Multifurca</taxon>
    </lineage>
</organism>
<comment type="subcellular location">
    <subcellularLocation>
        <location evidence="1">Membrane</location>
        <topology evidence="1">Multi-pass membrane protein</topology>
    </subcellularLocation>
</comment>
<dbReference type="EMBL" id="WTXG01000060">
    <property type="protein sequence ID" value="KAI0295314.1"/>
    <property type="molecule type" value="Genomic_DNA"/>
</dbReference>
<comment type="caution">
    <text evidence="10">The sequence shown here is derived from an EMBL/GenBank/DDBJ whole genome shotgun (WGS) entry which is preliminary data.</text>
</comment>
<feature type="transmembrane region" description="Helical" evidence="8">
    <location>
        <begin position="24"/>
        <end position="46"/>
    </location>
</feature>
<evidence type="ECO:0000256" key="1">
    <source>
        <dbReference type="ARBA" id="ARBA00004141"/>
    </source>
</evidence>
<evidence type="ECO:0000256" key="4">
    <source>
        <dbReference type="ARBA" id="ARBA00022679"/>
    </source>
</evidence>
<keyword evidence="7 8" id="KW-0472">Membrane</keyword>
<evidence type="ECO:0000256" key="7">
    <source>
        <dbReference type="ARBA" id="ARBA00023136"/>
    </source>
</evidence>